<comment type="subcellular location">
    <subcellularLocation>
        <location evidence="5">Cytoplasm</location>
    </subcellularLocation>
</comment>
<keyword evidence="4" id="KW-0012">Acyltransferase</keyword>
<dbReference type="STRING" id="1678840.ATC1_1127"/>
<accession>A0A0K8P8Y6</accession>
<evidence type="ECO:0000259" key="6">
    <source>
        <dbReference type="PROSITE" id="PS51186"/>
    </source>
</evidence>
<dbReference type="InterPro" id="IPR000182">
    <property type="entry name" value="GNAT_dom"/>
</dbReference>
<name>A0A0K8P8Y6_9CHLR</name>
<dbReference type="EC" id="2.3.1.266" evidence="5"/>
<dbReference type="GO" id="GO:0008999">
    <property type="term" value="F:protein-N-terminal-alanine acetyltransferase activity"/>
    <property type="evidence" value="ECO:0007669"/>
    <property type="project" value="UniProtKB-EC"/>
</dbReference>
<evidence type="ECO:0000256" key="1">
    <source>
        <dbReference type="ARBA" id="ARBA00005395"/>
    </source>
</evidence>
<protein>
    <recommendedName>
        <fullName evidence="5">[Ribosomal protein bS18]-alanine N-acetyltransferase</fullName>
        <ecNumber evidence="5">2.3.1.266</ecNumber>
    </recommendedName>
</protein>
<dbReference type="PATRIC" id="fig|1678840.3.peg.36"/>
<evidence type="ECO:0000256" key="2">
    <source>
        <dbReference type="ARBA" id="ARBA00022490"/>
    </source>
</evidence>
<comment type="catalytic activity">
    <reaction evidence="5">
        <text>N-terminal L-alanyl-[ribosomal protein bS18] + acetyl-CoA = N-terminal N(alpha)-acetyl-L-alanyl-[ribosomal protein bS18] + CoA + H(+)</text>
        <dbReference type="Rhea" id="RHEA:43756"/>
        <dbReference type="Rhea" id="RHEA-COMP:10676"/>
        <dbReference type="Rhea" id="RHEA-COMP:10677"/>
        <dbReference type="ChEBI" id="CHEBI:15378"/>
        <dbReference type="ChEBI" id="CHEBI:57287"/>
        <dbReference type="ChEBI" id="CHEBI:57288"/>
        <dbReference type="ChEBI" id="CHEBI:64718"/>
        <dbReference type="ChEBI" id="CHEBI:83683"/>
        <dbReference type="EC" id="2.3.1.266"/>
    </reaction>
</comment>
<evidence type="ECO:0000256" key="4">
    <source>
        <dbReference type="ARBA" id="ARBA00023315"/>
    </source>
</evidence>
<dbReference type="InterPro" id="IPR016181">
    <property type="entry name" value="Acyl_CoA_acyltransferase"/>
</dbReference>
<evidence type="ECO:0000256" key="5">
    <source>
        <dbReference type="RuleBase" id="RU363094"/>
    </source>
</evidence>
<dbReference type="Pfam" id="PF00583">
    <property type="entry name" value="Acetyltransf_1"/>
    <property type="match status" value="1"/>
</dbReference>
<sequence>MIPEDISEVFRIDAQTAALYWPESSYHFETERNDASRCWVAVNENGSILGFLILWLIVDEIHVANFAVHPEYQNQGIGTALLIHGLINAWEEGARVSFLEVRASNLSAIHIYQKLGYEPVGIRKNYYQDNHEDAIMMNLESEAYTKIYNQQE</sequence>
<comment type="function">
    <text evidence="5">Acetylates the N-terminal alanine of ribosomal protein bS18.</text>
</comment>
<keyword evidence="2 5" id="KW-0963">Cytoplasm</keyword>
<feature type="domain" description="N-acetyltransferase" evidence="6">
    <location>
        <begin position="1"/>
        <end position="142"/>
    </location>
</feature>
<dbReference type="Gene3D" id="3.40.630.30">
    <property type="match status" value="1"/>
</dbReference>
<dbReference type="SUPFAM" id="SSF55729">
    <property type="entry name" value="Acyl-CoA N-acyltransferases (Nat)"/>
    <property type="match status" value="1"/>
</dbReference>
<dbReference type="NCBIfam" id="TIGR01575">
    <property type="entry name" value="rimI"/>
    <property type="match status" value="1"/>
</dbReference>
<dbReference type="PROSITE" id="PS51186">
    <property type="entry name" value="GNAT"/>
    <property type="match status" value="1"/>
</dbReference>
<dbReference type="CDD" id="cd04301">
    <property type="entry name" value="NAT_SF"/>
    <property type="match status" value="1"/>
</dbReference>
<dbReference type="PANTHER" id="PTHR43420">
    <property type="entry name" value="ACETYLTRANSFERASE"/>
    <property type="match status" value="1"/>
</dbReference>
<evidence type="ECO:0000256" key="3">
    <source>
        <dbReference type="ARBA" id="ARBA00022679"/>
    </source>
</evidence>
<dbReference type="AlphaFoldDB" id="A0A0K8P8Y6"/>
<proteinExistence type="inferred from homology"/>
<keyword evidence="8" id="KW-1185">Reference proteome</keyword>
<organism evidence="7">
    <name type="scientific">Flexilinea flocculi</name>
    <dbReference type="NCBI Taxonomy" id="1678840"/>
    <lineage>
        <taxon>Bacteria</taxon>
        <taxon>Bacillati</taxon>
        <taxon>Chloroflexota</taxon>
        <taxon>Anaerolineae</taxon>
        <taxon>Anaerolineales</taxon>
        <taxon>Anaerolineaceae</taxon>
        <taxon>Flexilinea</taxon>
    </lineage>
</organism>
<comment type="similarity">
    <text evidence="1 5">Belongs to the acetyltransferase family. RimI subfamily.</text>
</comment>
<reference evidence="7" key="1">
    <citation type="journal article" date="2015" name="Genome Announc.">
        <title>Draft Genome Sequence of Anaerolineae Strain TC1, a Novel Isolate from a Methanogenic Wastewater Treatment System.</title>
        <authorList>
            <person name="Matsuura N."/>
            <person name="Tourlousse D.M."/>
            <person name="Sun L."/>
            <person name="Toyonaga M."/>
            <person name="Kuroda K."/>
            <person name="Ohashi A."/>
            <person name="Cruz R."/>
            <person name="Yamaguchi T."/>
            <person name="Sekiguchi Y."/>
        </authorList>
    </citation>
    <scope>NUCLEOTIDE SEQUENCE [LARGE SCALE GENOMIC DNA]</scope>
    <source>
        <strain evidence="7">TC1</strain>
    </source>
</reference>
<dbReference type="GO" id="GO:0005737">
    <property type="term" value="C:cytoplasm"/>
    <property type="evidence" value="ECO:0007669"/>
    <property type="project" value="UniProtKB-SubCell"/>
</dbReference>
<dbReference type="Proteomes" id="UP000053370">
    <property type="component" value="Unassembled WGS sequence"/>
</dbReference>
<dbReference type="InterPro" id="IPR006464">
    <property type="entry name" value="AcTrfase_RimI/Ard1"/>
</dbReference>
<evidence type="ECO:0000313" key="7">
    <source>
        <dbReference type="EMBL" id="GAP39108.1"/>
    </source>
</evidence>
<keyword evidence="3 7" id="KW-0808">Transferase</keyword>
<dbReference type="PANTHER" id="PTHR43420:SF44">
    <property type="entry name" value="ACETYLTRANSFERASE YPEA"/>
    <property type="match status" value="1"/>
</dbReference>
<dbReference type="EMBL" id="DF968179">
    <property type="protein sequence ID" value="GAP39108.1"/>
    <property type="molecule type" value="Genomic_DNA"/>
</dbReference>
<dbReference type="InterPro" id="IPR050680">
    <property type="entry name" value="YpeA/RimI_acetyltransf"/>
</dbReference>
<evidence type="ECO:0000313" key="8">
    <source>
        <dbReference type="Proteomes" id="UP000053370"/>
    </source>
</evidence>
<gene>
    <name evidence="7" type="ORF">ATC1_1127</name>
</gene>